<comment type="similarity">
    <text evidence="3">In the C-terminal section; belongs to the protein kinase superfamily. Ser/Thr protein kinase family.</text>
</comment>
<dbReference type="PANTHER" id="PTHR27007">
    <property type="match status" value="1"/>
</dbReference>
<dbReference type="GO" id="GO:0005524">
    <property type="term" value="F:ATP binding"/>
    <property type="evidence" value="ECO:0007669"/>
    <property type="project" value="UniProtKB-UniRule"/>
</dbReference>
<dbReference type="SUPFAM" id="SSF49899">
    <property type="entry name" value="Concanavalin A-like lectins/glucanases"/>
    <property type="match status" value="1"/>
</dbReference>
<evidence type="ECO:0000256" key="7">
    <source>
        <dbReference type="ARBA" id="ARBA00022679"/>
    </source>
</evidence>
<keyword evidence="14 20" id="KW-1133">Transmembrane helix</keyword>
<evidence type="ECO:0000256" key="6">
    <source>
        <dbReference type="ARBA" id="ARBA00022527"/>
    </source>
</evidence>
<evidence type="ECO:0000256" key="4">
    <source>
        <dbReference type="ARBA" id="ARBA00012513"/>
    </source>
</evidence>
<keyword evidence="8 20" id="KW-0812">Transmembrane</keyword>
<dbReference type="Pfam" id="PF00139">
    <property type="entry name" value="Lectin_legB"/>
    <property type="match status" value="1"/>
</dbReference>
<proteinExistence type="inferred from homology"/>
<dbReference type="PROSITE" id="PS00108">
    <property type="entry name" value="PROTEIN_KINASE_ST"/>
    <property type="match status" value="1"/>
</dbReference>
<keyword evidence="6" id="KW-0723">Serine/threonine-protein kinase</keyword>
<evidence type="ECO:0000256" key="14">
    <source>
        <dbReference type="ARBA" id="ARBA00022989"/>
    </source>
</evidence>
<keyword evidence="16" id="KW-0675">Receptor</keyword>
<dbReference type="InterPro" id="IPR013320">
    <property type="entry name" value="ConA-like_dom_sf"/>
</dbReference>
<protein>
    <recommendedName>
        <fullName evidence="4">non-specific serine/threonine protein kinase</fullName>
        <ecNumber evidence="4">2.7.11.1</ecNumber>
    </recommendedName>
</protein>
<dbReference type="SUPFAM" id="SSF56112">
    <property type="entry name" value="Protein kinase-like (PK-like)"/>
    <property type="match status" value="1"/>
</dbReference>
<keyword evidence="15 20" id="KW-0472">Membrane</keyword>
<dbReference type="GO" id="GO:0005886">
    <property type="term" value="C:plasma membrane"/>
    <property type="evidence" value="ECO:0007669"/>
    <property type="project" value="UniProtKB-SubCell"/>
</dbReference>
<evidence type="ECO:0000256" key="19">
    <source>
        <dbReference type="SAM" id="MobiDB-lite"/>
    </source>
</evidence>
<feature type="binding site" evidence="18">
    <location>
        <position position="386"/>
    </location>
    <ligand>
        <name>ATP</name>
        <dbReference type="ChEBI" id="CHEBI:30616"/>
    </ligand>
</feature>
<dbReference type="Pfam" id="PF05627">
    <property type="entry name" value="AvrRpt-cleavage"/>
    <property type="match status" value="1"/>
</dbReference>
<evidence type="ECO:0000259" key="22">
    <source>
        <dbReference type="PROSITE" id="PS50011"/>
    </source>
</evidence>
<evidence type="ECO:0000256" key="16">
    <source>
        <dbReference type="ARBA" id="ARBA00023170"/>
    </source>
</evidence>
<keyword evidence="17" id="KW-0325">Glycoprotein</keyword>
<accession>A0A5N6MZE6</accession>
<dbReference type="OrthoDB" id="2019747at2759"/>
<evidence type="ECO:0000256" key="17">
    <source>
        <dbReference type="ARBA" id="ARBA00023180"/>
    </source>
</evidence>
<reference evidence="23 24" key="1">
    <citation type="submission" date="2019-05" db="EMBL/GenBank/DDBJ databases">
        <title>Mikania micrantha, genome provides insights into the molecular mechanism of rapid growth.</title>
        <authorList>
            <person name="Liu B."/>
        </authorList>
    </citation>
    <scope>NUCLEOTIDE SEQUENCE [LARGE SCALE GENOMIC DNA]</scope>
    <source>
        <strain evidence="23">NLD-2019</strain>
        <tissue evidence="23">Leaf</tissue>
    </source>
</reference>
<evidence type="ECO:0000256" key="21">
    <source>
        <dbReference type="SAM" id="SignalP"/>
    </source>
</evidence>
<evidence type="ECO:0000256" key="2">
    <source>
        <dbReference type="ARBA" id="ARBA00008536"/>
    </source>
</evidence>
<evidence type="ECO:0000256" key="15">
    <source>
        <dbReference type="ARBA" id="ARBA00023136"/>
    </source>
</evidence>
<name>A0A5N6MZE6_9ASTR</name>
<evidence type="ECO:0000313" key="23">
    <source>
        <dbReference type="EMBL" id="KAD4178825.1"/>
    </source>
</evidence>
<evidence type="ECO:0000256" key="9">
    <source>
        <dbReference type="ARBA" id="ARBA00022729"/>
    </source>
</evidence>
<dbReference type="CDD" id="cd14066">
    <property type="entry name" value="STKc_IRAK"/>
    <property type="match status" value="1"/>
</dbReference>
<gene>
    <name evidence="23" type="ORF">E3N88_27416</name>
</gene>
<keyword evidence="12" id="KW-0418">Kinase</keyword>
<evidence type="ECO:0000313" key="24">
    <source>
        <dbReference type="Proteomes" id="UP000326396"/>
    </source>
</evidence>
<keyword evidence="10" id="KW-0430">Lectin</keyword>
<dbReference type="GO" id="GO:0002229">
    <property type="term" value="P:defense response to oomycetes"/>
    <property type="evidence" value="ECO:0007669"/>
    <property type="project" value="UniProtKB-ARBA"/>
</dbReference>
<evidence type="ECO:0000256" key="5">
    <source>
        <dbReference type="ARBA" id="ARBA00022475"/>
    </source>
</evidence>
<dbReference type="InterPro" id="IPR000719">
    <property type="entry name" value="Prot_kinase_dom"/>
</dbReference>
<keyword evidence="7" id="KW-0808">Transferase</keyword>
<dbReference type="GO" id="GO:0030246">
    <property type="term" value="F:carbohydrate binding"/>
    <property type="evidence" value="ECO:0007669"/>
    <property type="project" value="UniProtKB-KW"/>
</dbReference>
<dbReference type="EC" id="2.7.11.1" evidence="4"/>
<evidence type="ECO:0000256" key="1">
    <source>
        <dbReference type="ARBA" id="ARBA00004251"/>
    </source>
</evidence>
<evidence type="ECO:0000256" key="10">
    <source>
        <dbReference type="ARBA" id="ARBA00022734"/>
    </source>
</evidence>
<keyword evidence="13 18" id="KW-0067">ATP-binding</keyword>
<dbReference type="CDD" id="cd06899">
    <property type="entry name" value="lectin_legume_LecRK_Arcelin_ConA"/>
    <property type="match status" value="1"/>
</dbReference>
<dbReference type="Gene3D" id="2.60.120.200">
    <property type="match status" value="1"/>
</dbReference>
<keyword evidence="5" id="KW-1003">Cell membrane</keyword>
<evidence type="ECO:0000256" key="13">
    <source>
        <dbReference type="ARBA" id="ARBA00022840"/>
    </source>
</evidence>
<keyword evidence="11 18" id="KW-0547">Nucleotide-binding</keyword>
<organism evidence="23 24">
    <name type="scientific">Mikania micrantha</name>
    <name type="common">bitter vine</name>
    <dbReference type="NCBI Taxonomy" id="192012"/>
    <lineage>
        <taxon>Eukaryota</taxon>
        <taxon>Viridiplantae</taxon>
        <taxon>Streptophyta</taxon>
        <taxon>Embryophyta</taxon>
        <taxon>Tracheophyta</taxon>
        <taxon>Spermatophyta</taxon>
        <taxon>Magnoliopsida</taxon>
        <taxon>eudicotyledons</taxon>
        <taxon>Gunneridae</taxon>
        <taxon>Pentapetalae</taxon>
        <taxon>asterids</taxon>
        <taxon>campanulids</taxon>
        <taxon>Asterales</taxon>
        <taxon>Asteraceae</taxon>
        <taxon>Asteroideae</taxon>
        <taxon>Heliantheae alliance</taxon>
        <taxon>Eupatorieae</taxon>
        <taxon>Mikania</taxon>
    </lineage>
</organism>
<dbReference type="Gene3D" id="1.10.510.10">
    <property type="entry name" value="Transferase(Phosphotransferase) domain 1"/>
    <property type="match status" value="1"/>
</dbReference>
<dbReference type="InterPro" id="IPR001220">
    <property type="entry name" value="Legume_lectin_dom"/>
</dbReference>
<dbReference type="PROSITE" id="PS00107">
    <property type="entry name" value="PROTEIN_KINASE_ATP"/>
    <property type="match status" value="1"/>
</dbReference>
<dbReference type="InterPro" id="IPR050528">
    <property type="entry name" value="L-type_Lectin-RKs"/>
</dbReference>
<dbReference type="InterPro" id="IPR008271">
    <property type="entry name" value="Ser/Thr_kinase_AS"/>
</dbReference>
<dbReference type="SMART" id="SM00220">
    <property type="entry name" value="S_TKc"/>
    <property type="match status" value="1"/>
</dbReference>
<dbReference type="InterPro" id="IPR017441">
    <property type="entry name" value="Protein_kinase_ATP_BS"/>
</dbReference>
<sequence length="765" mass="85174">MNSRKHLVFFTIFTFNLISHPSTAYPRTINFEFPPFPLENITLLGDSDHRTAGAGITLDSDVHSFSAGTVIYNTPVRFSDNRTNSATSFSTRFSFSVTNLNPLSPTGGGGLSFFISPGNRTLGSSGGYMGLVNSSQLTQNKFIAIEFDTRLDSHFNDPNENHIGLDIDSLNSIATADCISAGIDLRTGVSFTSWIDYNHDQKNLKVYLTRSNFKPDLPLLNLTIDLSIYFQELMYLGFSGSSEGNKETHSIENWSFKSFGIKRFNPKIDNPHNVSTNTIPNQFRGDPHPHYNRYRIKIGLGFAVSGSVFILVGLAVFGYISVKKWQEIKTEMNIKAEFTRNPREFSYKELKIATNNFNPTQIIGHGSFGTVYKAFIVSSGTPAAVKRSLRSREAKTEFLAELSAIACLRHKNLVQLLGWCVKKGELLLVYELMPYGSVDSVLYQDPDHWGFLNWNHRYKIAVGLASVLAYLHQECDKLVIHRDIKSSNVMLDANFNARLGDFGLARLIDHNKSPITTLTAGTAGYLAPEYLHCGKATDKTDVYSYGVVVLEVCCGRRPIEKEIGGPNMVNLVDWVWDLHANGEILDAIDKRLNGEFDEEEGKRLLMIGLSCVNPRSEMRPSMRRVLQVLNREAEEVVVPIAKPKEEKGRPLPKFGDWDVNDPASAEGFTVIFNKARDEKKTGGKPDSPSKADPGYKHAAAPVKKPSADLILNKLPCSFNNLLFLILRGGFAAGKHLMRNPDMPLAERCSGIGPAWPNRLLLCVIE</sequence>
<keyword evidence="24" id="KW-1185">Reference proteome</keyword>
<evidence type="ECO:0000256" key="11">
    <source>
        <dbReference type="ARBA" id="ARBA00022741"/>
    </source>
</evidence>
<dbReference type="Gene3D" id="3.30.200.20">
    <property type="entry name" value="Phosphorylase Kinase, domain 1"/>
    <property type="match status" value="1"/>
</dbReference>
<dbReference type="EMBL" id="SZYD01000014">
    <property type="protein sequence ID" value="KAD4178825.1"/>
    <property type="molecule type" value="Genomic_DNA"/>
</dbReference>
<comment type="subcellular location">
    <subcellularLocation>
        <location evidence="1">Cell membrane</location>
        <topology evidence="1">Single-pass type I membrane protein</topology>
    </subcellularLocation>
</comment>
<dbReference type="GO" id="GO:0004674">
    <property type="term" value="F:protein serine/threonine kinase activity"/>
    <property type="evidence" value="ECO:0007669"/>
    <property type="project" value="UniProtKB-KW"/>
</dbReference>
<comment type="similarity">
    <text evidence="2">In the N-terminal section; belongs to the leguminous lectin family.</text>
</comment>
<feature type="signal peptide" evidence="21">
    <location>
        <begin position="1"/>
        <end position="24"/>
    </location>
</feature>
<comment type="caution">
    <text evidence="23">The sequence shown here is derived from an EMBL/GenBank/DDBJ whole genome shotgun (WGS) entry which is preliminary data.</text>
</comment>
<feature type="domain" description="Protein kinase" evidence="22">
    <location>
        <begin position="357"/>
        <end position="637"/>
    </location>
</feature>
<feature type="chain" id="PRO_5024353142" description="non-specific serine/threonine protein kinase" evidence="21">
    <location>
        <begin position="25"/>
        <end position="765"/>
    </location>
</feature>
<feature type="compositionally biased region" description="Basic and acidic residues" evidence="19">
    <location>
        <begin position="676"/>
        <end position="695"/>
    </location>
</feature>
<evidence type="ECO:0000256" key="18">
    <source>
        <dbReference type="PROSITE-ProRule" id="PRU10141"/>
    </source>
</evidence>
<feature type="region of interest" description="Disordered" evidence="19">
    <location>
        <begin position="676"/>
        <end position="699"/>
    </location>
</feature>
<dbReference type="Pfam" id="PF00069">
    <property type="entry name" value="Pkinase"/>
    <property type="match status" value="1"/>
</dbReference>
<dbReference type="InterPro" id="IPR008700">
    <property type="entry name" value="TypeIII_avirulence_cleave"/>
</dbReference>
<evidence type="ECO:0000256" key="20">
    <source>
        <dbReference type="SAM" id="Phobius"/>
    </source>
</evidence>
<keyword evidence="9 21" id="KW-0732">Signal</keyword>
<feature type="transmembrane region" description="Helical" evidence="20">
    <location>
        <begin position="298"/>
        <end position="322"/>
    </location>
</feature>
<evidence type="ECO:0000256" key="8">
    <source>
        <dbReference type="ARBA" id="ARBA00022692"/>
    </source>
</evidence>
<evidence type="ECO:0000256" key="3">
    <source>
        <dbReference type="ARBA" id="ARBA00010217"/>
    </source>
</evidence>
<dbReference type="AlphaFoldDB" id="A0A5N6MZE6"/>
<dbReference type="InterPro" id="IPR011009">
    <property type="entry name" value="Kinase-like_dom_sf"/>
</dbReference>
<dbReference type="Proteomes" id="UP000326396">
    <property type="component" value="Linkage Group LG4"/>
</dbReference>
<dbReference type="PROSITE" id="PS50011">
    <property type="entry name" value="PROTEIN_KINASE_DOM"/>
    <property type="match status" value="1"/>
</dbReference>
<dbReference type="FunFam" id="1.10.510.10:FF:000342">
    <property type="entry name" value="L-type lectin-domain containing receptor kinase VIII.1"/>
    <property type="match status" value="1"/>
</dbReference>
<evidence type="ECO:0000256" key="12">
    <source>
        <dbReference type="ARBA" id="ARBA00022777"/>
    </source>
</evidence>